<organism evidence="1 2">
    <name type="scientific">Nannocystis bainbridge</name>
    <dbReference type="NCBI Taxonomy" id="2995303"/>
    <lineage>
        <taxon>Bacteria</taxon>
        <taxon>Pseudomonadati</taxon>
        <taxon>Myxococcota</taxon>
        <taxon>Polyangia</taxon>
        <taxon>Nannocystales</taxon>
        <taxon>Nannocystaceae</taxon>
        <taxon>Nannocystis</taxon>
    </lineage>
</organism>
<protein>
    <submittedName>
        <fullName evidence="1">Uncharacterized protein</fullName>
    </submittedName>
</protein>
<evidence type="ECO:0000313" key="2">
    <source>
        <dbReference type="Proteomes" id="UP001221686"/>
    </source>
</evidence>
<gene>
    <name evidence="1" type="ORF">POL25_09790</name>
</gene>
<dbReference type="RefSeq" id="WP_272085667.1">
    <property type="nucleotide sequence ID" value="NZ_JAQNDL010000001.1"/>
</dbReference>
<evidence type="ECO:0000313" key="1">
    <source>
        <dbReference type="EMBL" id="MDC0717182.1"/>
    </source>
</evidence>
<accession>A0ABT5DXL0</accession>
<name>A0ABT5DXL0_9BACT</name>
<proteinExistence type="predicted"/>
<sequence>MRQRRPAGPPPAGRRFLWSRSAPLGERRVLGDGARAFGTTRLTTHHEFYSEILAYDAFGAEEYAIAEGTLFVRPGPQNCFGPI</sequence>
<dbReference type="Proteomes" id="UP001221686">
    <property type="component" value="Unassembled WGS sequence"/>
</dbReference>
<reference evidence="1 2" key="1">
    <citation type="submission" date="2022-11" db="EMBL/GenBank/DDBJ databases">
        <title>Minimal conservation of predation-associated metabolite biosynthetic gene clusters underscores biosynthetic potential of Myxococcota including descriptions for ten novel species: Archangium lansinium sp. nov., Myxococcus landrumus sp. nov., Nannocystis bai.</title>
        <authorList>
            <person name="Ahearne A."/>
            <person name="Stevens C."/>
            <person name="Dowd S."/>
        </authorList>
    </citation>
    <scope>NUCLEOTIDE SEQUENCE [LARGE SCALE GENOMIC DNA]</scope>
    <source>
        <strain evidence="1 2">BB15-2</strain>
    </source>
</reference>
<keyword evidence="2" id="KW-1185">Reference proteome</keyword>
<dbReference type="EMBL" id="JAQNDL010000001">
    <property type="protein sequence ID" value="MDC0717182.1"/>
    <property type="molecule type" value="Genomic_DNA"/>
</dbReference>
<comment type="caution">
    <text evidence="1">The sequence shown here is derived from an EMBL/GenBank/DDBJ whole genome shotgun (WGS) entry which is preliminary data.</text>
</comment>